<reference evidence="2" key="1">
    <citation type="journal article" date="2014" name="Front. Microbiol.">
        <title>High frequency of phylogenetically diverse reductive dehalogenase-homologous genes in deep subseafloor sedimentary metagenomes.</title>
        <authorList>
            <person name="Kawai M."/>
            <person name="Futagami T."/>
            <person name="Toyoda A."/>
            <person name="Takaki Y."/>
            <person name="Nishi S."/>
            <person name="Hori S."/>
            <person name="Arai W."/>
            <person name="Tsubouchi T."/>
            <person name="Morono Y."/>
            <person name="Uchiyama I."/>
            <person name="Ito T."/>
            <person name="Fujiyama A."/>
            <person name="Inagaki F."/>
            <person name="Takami H."/>
        </authorList>
    </citation>
    <scope>NUCLEOTIDE SEQUENCE</scope>
    <source>
        <strain evidence="2">Expedition CK06-06</strain>
    </source>
</reference>
<evidence type="ECO:0000259" key="1">
    <source>
        <dbReference type="Pfam" id="PF09992"/>
    </source>
</evidence>
<dbReference type="AlphaFoldDB" id="X0S4V2"/>
<name>X0S4V2_9ZZZZ</name>
<evidence type="ECO:0000313" key="2">
    <source>
        <dbReference type="EMBL" id="GAF76029.1"/>
    </source>
</evidence>
<proteinExistence type="predicted"/>
<gene>
    <name evidence="2" type="ORF">S01H1_05770</name>
</gene>
<feature type="domain" description="Phosphodiester glycosidase" evidence="1">
    <location>
        <begin position="290"/>
        <end position="412"/>
    </location>
</feature>
<protein>
    <recommendedName>
        <fullName evidence="1">Phosphodiester glycosidase domain-containing protein</fullName>
    </recommendedName>
</protein>
<sequence length="432" mass="47163">AKQDVEYSYVSGVYNDGLPYNGAIAKVNIHNTSSKNQKSKIVNPKWQFSIVSSKDKTKRVTTFIEEFKSENKKETKIAWNGGYILNPELVGKLGLPESYIGSPLGLIISDNKLLSPPLFNKPAFIVYSDGTLDIKRVSSRNGITIAHPPTPSQREGEAIEFTASNYNKVLSANWRKDLGGASCYYDLMYPEEYIEGNGRVIVRLAGNVIKEVIHTKDKQKIKIIPVGLTLSFTKDNFPESWDEIDKELIIKINGIDNVYPSADGSQSEEALPFGLSPPSGGIKGGLGLGGAVLHAVEAGPMLIDNGKNCLDMKEEGWKTQNSIRTQAARLDFTDMRGPKIAIGLDKDGNLSVLTINGRIRESVGATHIDMADIMLKFGMQKAMGFDPGGSSTLVVNGKILNISPYNSNYEKNVYSLPPEPRAVTNAVIGYLG</sequence>
<dbReference type="PANTHER" id="PTHR40446:SF2">
    <property type="entry name" value="N-ACETYLGLUCOSAMINE-1-PHOSPHODIESTER ALPHA-N-ACETYLGLUCOSAMINIDASE"/>
    <property type="match status" value="1"/>
</dbReference>
<dbReference type="Pfam" id="PF09992">
    <property type="entry name" value="NAGPA"/>
    <property type="match status" value="1"/>
</dbReference>
<organism evidence="2">
    <name type="scientific">marine sediment metagenome</name>
    <dbReference type="NCBI Taxonomy" id="412755"/>
    <lineage>
        <taxon>unclassified sequences</taxon>
        <taxon>metagenomes</taxon>
        <taxon>ecological metagenomes</taxon>
    </lineage>
</organism>
<dbReference type="InterPro" id="IPR018711">
    <property type="entry name" value="NAGPA"/>
</dbReference>
<dbReference type="EMBL" id="BARS01002999">
    <property type="protein sequence ID" value="GAF76029.1"/>
    <property type="molecule type" value="Genomic_DNA"/>
</dbReference>
<accession>X0S4V2</accession>
<dbReference type="PANTHER" id="PTHR40446">
    <property type="entry name" value="N-ACETYLGLUCOSAMINE-1-PHOSPHODIESTER ALPHA-N-ACETYLGLUCOSAMINIDASE"/>
    <property type="match status" value="1"/>
</dbReference>
<comment type="caution">
    <text evidence="2">The sequence shown here is derived from an EMBL/GenBank/DDBJ whole genome shotgun (WGS) entry which is preliminary data.</text>
</comment>
<feature type="non-terminal residue" evidence="2">
    <location>
        <position position="1"/>
    </location>
</feature>